<evidence type="ECO:0000313" key="1">
    <source>
        <dbReference type="EMBL" id="JAD56590.1"/>
    </source>
</evidence>
<dbReference type="EMBL" id="GBRH01241305">
    <property type="protein sequence ID" value="JAD56590.1"/>
    <property type="molecule type" value="Transcribed_RNA"/>
</dbReference>
<reference evidence="1" key="2">
    <citation type="journal article" date="2015" name="Data Brief">
        <title>Shoot transcriptome of the giant reed, Arundo donax.</title>
        <authorList>
            <person name="Barrero R.A."/>
            <person name="Guerrero F.D."/>
            <person name="Moolhuijzen P."/>
            <person name="Goolsby J.A."/>
            <person name="Tidwell J."/>
            <person name="Bellgard S.E."/>
            <person name="Bellgard M.I."/>
        </authorList>
    </citation>
    <scope>NUCLEOTIDE SEQUENCE</scope>
    <source>
        <tissue evidence="1">Shoot tissue taken approximately 20 cm above the soil surface</tissue>
    </source>
</reference>
<name>A0A0A9B627_ARUDO</name>
<organism evidence="1">
    <name type="scientific">Arundo donax</name>
    <name type="common">Giant reed</name>
    <name type="synonym">Donax arundinaceus</name>
    <dbReference type="NCBI Taxonomy" id="35708"/>
    <lineage>
        <taxon>Eukaryota</taxon>
        <taxon>Viridiplantae</taxon>
        <taxon>Streptophyta</taxon>
        <taxon>Embryophyta</taxon>
        <taxon>Tracheophyta</taxon>
        <taxon>Spermatophyta</taxon>
        <taxon>Magnoliopsida</taxon>
        <taxon>Liliopsida</taxon>
        <taxon>Poales</taxon>
        <taxon>Poaceae</taxon>
        <taxon>PACMAD clade</taxon>
        <taxon>Arundinoideae</taxon>
        <taxon>Arundineae</taxon>
        <taxon>Arundo</taxon>
    </lineage>
</organism>
<protein>
    <submittedName>
        <fullName evidence="1">Uncharacterized protein</fullName>
    </submittedName>
</protein>
<accession>A0A0A9B627</accession>
<sequence>MTSRQFCIPDSLFQIHPWCRSTQSMEILHHLYLSERTDANQSYQ</sequence>
<proteinExistence type="predicted"/>
<reference evidence="1" key="1">
    <citation type="submission" date="2014-09" db="EMBL/GenBank/DDBJ databases">
        <authorList>
            <person name="Magalhaes I.L.F."/>
            <person name="Oliveira U."/>
            <person name="Santos F.R."/>
            <person name="Vidigal T.H.D.A."/>
            <person name="Brescovit A.D."/>
            <person name="Santos A.J."/>
        </authorList>
    </citation>
    <scope>NUCLEOTIDE SEQUENCE</scope>
    <source>
        <tissue evidence="1">Shoot tissue taken approximately 20 cm above the soil surface</tissue>
    </source>
</reference>
<dbReference type="AlphaFoldDB" id="A0A0A9B627"/>